<dbReference type="InterPro" id="IPR004182">
    <property type="entry name" value="GRAM"/>
</dbReference>
<dbReference type="EMBL" id="JANAVB010045219">
    <property type="protein sequence ID" value="KAJ6790527.1"/>
    <property type="molecule type" value="Genomic_DNA"/>
</dbReference>
<protein>
    <submittedName>
        <fullName evidence="4">GLABRA2 expression modulator-like</fullName>
    </submittedName>
</protein>
<evidence type="ECO:0000313" key="4">
    <source>
        <dbReference type="EMBL" id="KAJ6853779.1"/>
    </source>
</evidence>
<accession>A0AAX6IKK7</accession>
<dbReference type="InterPro" id="IPR037848">
    <property type="entry name" value="GEM-like"/>
</dbReference>
<gene>
    <name evidence="4" type="ORF">M6B38_114250</name>
    <name evidence="3" type="ORF">M6B38_248960</name>
</gene>
<evidence type="ECO:0000313" key="5">
    <source>
        <dbReference type="Proteomes" id="UP001140949"/>
    </source>
</evidence>
<evidence type="ECO:0000259" key="2">
    <source>
        <dbReference type="SMART" id="SM00568"/>
    </source>
</evidence>
<dbReference type="Pfam" id="PF02893">
    <property type="entry name" value="GRAM"/>
    <property type="match status" value="1"/>
</dbReference>
<dbReference type="Gene3D" id="2.30.29.30">
    <property type="entry name" value="Pleckstrin-homology domain (PH domain)/Phosphotyrosine-binding domain (PTB)"/>
    <property type="match status" value="1"/>
</dbReference>
<comment type="similarity">
    <text evidence="1">Belongs to the GEM family.</text>
</comment>
<dbReference type="CDD" id="cd13222">
    <property type="entry name" value="PH-GRAM_GEM"/>
    <property type="match status" value="1"/>
</dbReference>
<dbReference type="EMBL" id="JANAVB010000398">
    <property type="protein sequence ID" value="KAJ6853779.1"/>
    <property type="molecule type" value="Genomic_DNA"/>
</dbReference>
<reference evidence="4" key="1">
    <citation type="journal article" date="2023" name="GigaByte">
        <title>Genome assembly of the bearded iris, Iris pallida Lam.</title>
        <authorList>
            <person name="Bruccoleri R.E."/>
            <person name="Oakeley E.J."/>
            <person name="Faust A.M.E."/>
            <person name="Altorfer M."/>
            <person name="Dessus-Babus S."/>
            <person name="Burckhardt D."/>
            <person name="Oertli M."/>
            <person name="Naumann U."/>
            <person name="Petersen F."/>
            <person name="Wong J."/>
        </authorList>
    </citation>
    <scope>NUCLEOTIDE SEQUENCE</scope>
    <source>
        <strain evidence="4">GSM-AAB239-AS_SAM_17_03QT</strain>
    </source>
</reference>
<reference evidence="4" key="2">
    <citation type="submission" date="2023-04" db="EMBL/GenBank/DDBJ databases">
        <authorList>
            <person name="Bruccoleri R.E."/>
            <person name="Oakeley E.J."/>
            <person name="Faust A.-M."/>
            <person name="Dessus-Babus S."/>
            <person name="Altorfer M."/>
            <person name="Burckhardt D."/>
            <person name="Oertli M."/>
            <person name="Naumann U."/>
            <person name="Petersen F."/>
            <person name="Wong J."/>
        </authorList>
    </citation>
    <scope>NUCLEOTIDE SEQUENCE</scope>
    <source>
        <strain evidence="4">GSM-AAB239-AS_SAM_17_03QT</strain>
        <tissue evidence="4">Leaf</tissue>
    </source>
</reference>
<organism evidence="4 5">
    <name type="scientific">Iris pallida</name>
    <name type="common">Sweet iris</name>
    <dbReference type="NCBI Taxonomy" id="29817"/>
    <lineage>
        <taxon>Eukaryota</taxon>
        <taxon>Viridiplantae</taxon>
        <taxon>Streptophyta</taxon>
        <taxon>Embryophyta</taxon>
        <taxon>Tracheophyta</taxon>
        <taxon>Spermatophyta</taxon>
        <taxon>Magnoliopsida</taxon>
        <taxon>Liliopsida</taxon>
        <taxon>Asparagales</taxon>
        <taxon>Iridaceae</taxon>
        <taxon>Iridoideae</taxon>
        <taxon>Irideae</taxon>
        <taxon>Iris</taxon>
    </lineage>
</organism>
<evidence type="ECO:0000256" key="1">
    <source>
        <dbReference type="ARBA" id="ARBA00009414"/>
    </source>
</evidence>
<dbReference type="Proteomes" id="UP001140949">
    <property type="component" value="Unassembled WGS sequence"/>
</dbReference>
<evidence type="ECO:0000313" key="3">
    <source>
        <dbReference type="EMBL" id="KAJ6790527.1"/>
    </source>
</evidence>
<dbReference type="SMART" id="SM00568">
    <property type="entry name" value="GRAM"/>
    <property type="match status" value="1"/>
</dbReference>
<feature type="domain" description="GRAM" evidence="2">
    <location>
        <begin position="124"/>
        <end position="202"/>
    </location>
</feature>
<dbReference type="AlphaFoldDB" id="A0AAX6IKK7"/>
<comment type="caution">
    <text evidence="4">The sequence shown here is derived from an EMBL/GenBank/DDBJ whole genome shotgun (WGS) entry which is preliminary data.</text>
</comment>
<dbReference type="PANTHER" id="PTHR31969">
    <property type="entry name" value="GEM-LIKE PROTEIN 2"/>
    <property type="match status" value="1"/>
</dbReference>
<sequence length="243" mass="26504">MDANKKHDNGNGRATPGGSYFVPLTDGEPVMAYPVAKPAYAATAATTNPNPYVQMTPAAGSGPMDTVTKMLGRCGRMLEDGTRKVVGITGNVWHHITTSPSPCDAAMTRLAQGTKLLAEGGHDKIFHHRFGVLPGEKLRKAYACYLSTTSGPVIGTLYVSTMRLAFCSDNPLCLNPAVAPPEWVYYKVVVQLDKLRAVNPSSNKKNPSERYVQIVTKDDHEFWFLGFVSYEKALHTLLEAVHH</sequence>
<dbReference type="InterPro" id="IPR011993">
    <property type="entry name" value="PH-like_dom_sf"/>
</dbReference>
<name>A0AAX6IKK7_IRIPA</name>
<proteinExistence type="inferred from homology"/>
<keyword evidence="5" id="KW-1185">Reference proteome</keyword>